<proteinExistence type="predicted"/>
<dbReference type="EMBL" id="CP005770">
    <property type="protein sequence ID" value="AHH11759.1"/>
    <property type="molecule type" value="Genomic_DNA"/>
</dbReference>
<evidence type="ECO:0000313" key="1">
    <source>
        <dbReference type="EMBL" id="AHH11759.1"/>
    </source>
</evidence>
<reference evidence="1" key="1">
    <citation type="submission" date="2013-04" db="EMBL/GenBank/DDBJ databases">
        <title>Comparative Genomics of Relapsing Fever Spirochetes.</title>
        <authorList>
            <person name="Schwan T.G."/>
            <person name="Raffel S.J."/>
            <person name="Porcella S.F."/>
            <person name="Martens C.A."/>
            <person name="Bruno D.P."/>
            <person name="Ricklefs S.M."/>
            <person name="Barbian K.B."/>
        </authorList>
    </citation>
    <scope>NUCLEOTIDE SEQUENCE</scope>
    <source>
        <strain evidence="1">Co53</strain>
        <plasmid evidence="1">unnamed</plasmid>
    </source>
</reference>
<sequence length="36" mass="3840">MSLGGVGSSVSDAMVVHEKISVKKVKFISFFKLGLL</sequence>
<gene>
    <name evidence="1" type="ORF">BCO_0900136</name>
</gene>
<dbReference type="HOGENOM" id="CLU_3354910_0_0_12"/>
<dbReference type="AlphaFoldDB" id="W5SX40"/>
<geneLocation type="plasmid" evidence="1">
    <name>unnamed</name>
</geneLocation>
<keyword evidence="1" id="KW-0614">Plasmid</keyword>
<accession>W5SX40</accession>
<organism evidence="1">
    <name type="scientific">Borrelia coriaceae ATCC 43381</name>
    <dbReference type="NCBI Taxonomy" id="1408429"/>
    <lineage>
        <taxon>Bacteria</taxon>
        <taxon>Pseudomonadati</taxon>
        <taxon>Spirochaetota</taxon>
        <taxon>Spirochaetia</taxon>
        <taxon>Spirochaetales</taxon>
        <taxon>Borreliaceae</taxon>
        <taxon>Borrelia</taxon>
    </lineage>
</organism>
<name>W5SX40_9SPIR</name>
<protein>
    <submittedName>
        <fullName evidence="1">Uncharacterized protein</fullName>
    </submittedName>
</protein>